<reference evidence="1" key="1">
    <citation type="submission" date="2021-06" db="EMBL/GenBank/DDBJ databases">
        <authorList>
            <person name="Kallberg Y."/>
            <person name="Tangrot J."/>
            <person name="Rosling A."/>
        </authorList>
    </citation>
    <scope>NUCLEOTIDE SEQUENCE</scope>
    <source>
        <strain evidence="1">FL130A</strain>
    </source>
</reference>
<sequence length="60" mass="6852">MLIGILEGHWTSKTFQPSSHSNDIFHWKGSYGHDYGLFHRESAAAFTKGCVRQESLLEIE</sequence>
<protein>
    <submittedName>
        <fullName evidence="1">14058_t:CDS:1</fullName>
    </submittedName>
</protein>
<feature type="non-terminal residue" evidence="1">
    <location>
        <position position="60"/>
    </location>
</feature>
<organism evidence="1 2">
    <name type="scientific">Ambispora leptoticha</name>
    <dbReference type="NCBI Taxonomy" id="144679"/>
    <lineage>
        <taxon>Eukaryota</taxon>
        <taxon>Fungi</taxon>
        <taxon>Fungi incertae sedis</taxon>
        <taxon>Mucoromycota</taxon>
        <taxon>Glomeromycotina</taxon>
        <taxon>Glomeromycetes</taxon>
        <taxon>Archaeosporales</taxon>
        <taxon>Ambisporaceae</taxon>
        <taxon>Ambispora</taxon>
    </lineage>
</organism>
<dbReference type="Proteomes" id="UP000789508">
    <property type="component" value="Unassembled WGS sequence"/>
</dbReference>
<comment type="caution">
    <text evidence="1">The sequence shown here is derived from an EMBL/GenBank/DDBJ whole genome shotgun (WGS) entry which is preliminary data.</text>
</comment>
<evidence type="ECO:0000313" key="2">
    <source>
        <dbReference type="Proteomes" id="UP000789508"/>
    </source>
</evidence>
<dbReference type="AlphaFoldDB" id="A0A9N9D402"/>
<gene>
    <name evidence="1" type="ORF">ALEPTO_LOCUS9136</name>
</gene>
<dbReference type="EMBL" id="CAJVPS010006438">
    <property type="protein sequence ID" value="CAG8625332.1"/>
    <property type="molecule type" value="Genomic_DNA"/>
</dbReference>
<accession>A0A9N9D402</accession>
<name>A0A9N9D402_9GLOM</name>
<proteinExistence type="predicted"/>
<evidence type="ECO:0000313" key="1">
    <source>
        <dbReference type="EMBL" id="CAG8625332.1"/>
    </source>
</evidence>
<keyword evidence="2" id="KW-1185">Reference proteome</keyword>